<dbReference type="PANTHER" id="PTHR23502">
    <property type="entry name" value="MAJOR FACILITATOR SUPERFAMILY"/>
    <property type="match status" value="1"/>
</dbReference>
<evidence type="ECO:0000313" key="12">
    <source>
        <dbReference type="EMBL" id="OTA32938.1"/>
    </source>
</evidence>
<dbReference type="VEuPathDB" id="FungiDB:BTJ68_05698"/>
<evidence type="ECO:0000256" key="5">
    <source>
        <dbReference type="ARBA" id="ARBA00038347"/>
    </source>
</evidence>
<dbReference type="EMBL" id="MUNK01000084">
    <property type="protein sequence ID" value="OTA32938.1"/>
    <property type="molecule type" value="Genomic_DNA"/>
</dbReference>
<evidence type="ECO:0000256" key="4">
    <source>
        <dbReference type="ARBA" id="ARBA00023136"/>
    </source>
</evidence>
<feature type="transmembrane region" description="Helical" evidence="10">
    <location>
        <begin position="489"/>
        <end position="511"/>
    </location>
</feature>
<keyword evidence="3 10" id="KW-1133">Transmembrane helix</keyword>
<dbReference type="GO" id="GO:0022857">
    <property type="term" value="F:transmembrane transporter activity"/>
    <property type="evidence" value="ECO:0007669"/>
    <property type="project" value="InterPro"/>
</dbReference>
<dbReference type="GO" id="GO:0005886">
    <property type="term" value="C:plasma membrane"/>
    <property type="evidence" value="ECO:0007669"/>
    <property type="project" value="TreeGrafter"/>
</dbReference>
<dbReference type="CDD" id="cd17323">
    <property type="entry name" value="MFS_Tpo1_MDR_like"/>
    <property type="match status" value="1"/>
</dbReference>
<evidence type="ECO:0000256" key="10">
    <source>
        <dbReference type="SAM" id="Phobius"/>
    </source>
</evidence>
<evidence type="ECO:0000256" key="1">
    <source>
        <dbReference type="ARBA" id="ARBA00004141"/>
    </source>
</evidence>
<feature type="compositionally biased region" description="Low complexity" evidence="9">
    <location>
        <begin position="14"/>
        <end position="24"/>
    </location>
</feature>
<proteinExistence type="inferred from homology"/>
<protein>
    <recommendedName>
        <fullName evidence="7">Cercosporin MFS transporter CTB4</fullName>
    </recommendedName>
    <alternativeName>
        <fullName evidence="8">Cercosporin toxin biosynthesis cluster protein 4</fullName>
    </alternativeName>
</protein>
<comment type="function">
    <text evidence="6">MFS transporter; part of the gene cluster that mediates the biosynthesis of cercosporin, a light-activated, non-host-selective toxin. The perylenequinone chromophore of cercosporin absorbs light energy to attain an electronically-activated triplet state and produces active oxygen species such as the hydroxyl radical, superoxide, hydrogen peroxide or singlet oxygen upon reaction with oxygen molecules. These reactive oxygen species cause damage to various cellular components including lipids, proteins and nucleic acids. Responsible for secretion and accumulation of cercosporin, but does not play any roles in self-protection against the toxicity of cercosporin.</text>
</comment>
<feature type="transmembrane region" description="Helical" evidence="10">
    <location>
        <begin position="241"/>
        <end position="261"/>
    </location>
</feature>
<feature type="transmembrane region" description="Helical" evidence="10">
    <location>
        <begin position="149"/>
        <end position="168"/>
    </location>
</feature>
<comment type="subcellular location">
    <subcellularLocation>
        <location evidence="1">Membrane</location>
        <topology evidence="1">Multi-pass membrane protein</topology>
    </subcellularLocation>
</comment>
<feature type="compositionally biased region" description="Basic and acidic residues" evidence="9">
    <location>
        <begin position="37"/>
        <end position="88"/>
    </location>
</feature>
<keyword evidence="13" id="KW-1185">Reference proteome</keyword>
<dbReference type="STRING" id="1157616.A0A1Z5TAD1"/>
<evidence type="ECO:0000256" key="8">
    <source>
        <dbReference type="ARBA" id="ARBA00077167"/>
    </source>
</evidence>
<dbReference type="PROSITE" id="PS50850">
    <property type="entry name" value="MFS"/>
    <property type="match status" value="1"/>
</dbReference>
<sequence>MSGLLGKEHATMESSDQSQSGPSSRPLSEAYTTQDNASHKSNDDKDDNDSHRDPKEEREKGIEEANEPPRDEEEGFHQHGGEHDEKQENNIVDFDGPNDPENPQNWPFWRKIWMTCIMAMLTFVISFGSSVFSATTTVYAERFGVSQEVMILGVTLYVCGFACGPLVWGPLSELYGRRNPLMAGMIGFIVFQIPVAVASNIQTIMVCRFFGGAFGSAPLAIVAGAYVDFWDMASRGIATMAYAGAVFAGPTIGPIVGEFTVKNTNLGPSWTLWFTMIMAAFFVALALPTIPESLAPIILRKKAARLRFETKNWALHSRLEEEPVKVGVLLRKYGLKPMQMIVMEPILIAMTLYISLVYGILYLIFFAFPFSFEYDRGFEFGVSSLPFLAVFIGVLIACGYMCWETRVIFTPKLIKAKKPIPEERLPSMMLGSVVLVIGMFWFAWTSYPSINPWPQIISGAFIGAGIIGVFMPAVIYLVDVYLFDANSALAANALVRSFVAAAFPLFSTYMYQDLGTQWASCLLAFLCLALVPFPIVFYFYGKRIRSKSKFAFNFG</sequence>
<feature type="transmembrane region" description="Helical" evidence="10">
    <location>
        <begin position="273"/>
        <end position="299"/>
    </location>
</feature>
<dbReference type="InterPro" id="IPR011701">
    <property type="entry name" value="MFS"/>
</dbReference>
<dbReference type="OrthoDB" id="446368at2759"/>
<evidence type="ECO:0000313" key="13">
    <source>
        <dbReference type="Proteomes" id="UP000194280"/>
    </source>
</evidence>
<evidence type="ECO:0000256" key="2">
    <source>
        <dbReference type="ARBA" id="ARBA00022692"/>
    </source>
</evidence>
<evidence type="ECO:0000256" key="7">
    <source>
        <dbReference type="ARBA" id="ARBA00069139"/>
    </source>
</evidence>
<organism evidence="12 13">
    <name type="scientific">Hortaea werneckii EXF-2000</name>
    <dbReference type="NCBI Taxonomy" id="1157616"/>
    <lineage>
        <taxon>Eukaryota</taxon>
        <taxon>Fungi</taxon>
        <taxon>Dikarya</taxon>
        <taxon>Ascomycota</taxon>
        <taxon>Pezizomycotina</taxon>
        <taxon>Dothideomycetes</taxon>
        <taxon>Dothideomycetidae</taxon>
        <taxon>Mycosphaerellales</taxon>
        <taxon>Teratosphaeriaceae</taxon>
        <taxon>Hortaea</taxon>
    </lineage>
</organism>
<dbReference type="Proteomes" id="UP000194280">
    <property type="component" value="Unassembled WGS sequence"/>
</dbReference>
<feature type="compositionally biased region" description="Basic and acidic residues" evidence="9">
    <location>
        <begin position="1"/>
        <end position="11"/>
    </location>
</feature>
<evidence type="ECO:0000259" key="11">
    <source>
        <dbReference type="PROSITE" id="PS50850"/>
    </source>
</evidence>
<evidence type="ECO:0000256" key="6">
    <source>
        <dbReference type="ARBA" id="ARBA00053977"/>
    </source>
</evidence>
<feature type="transmembrane region" description="Helical" evidence="10">
    <location>
        <begin position="517"/>
        <end position="540"/>
    </location>
</feature>
<dbReference type="FunFam" id="1.20.1250.20:FF:000011">
    <property type="entry name" value="MFS multidrug transporter, putative"/>
    <property type="match status" value="1"/>
</dbReference>
<keyword evidence="4 10" id="KW-0472">Membrane</keyword>
<keyword evidence="2 10" id="KW-0812">Transmembrane</keyword>
<dbReference type="Gene3D" id="1.20.1250.20">
    <property type="entry name" value="MFS general substrate transporter like domains"/>
    <property type="match status" value="1"/>
</dbReference>
<feature type="transmembrane region" description="Helical" evidence="10">
    <location>
        <begin position="424"/>
        <end position="444"/>
    </location>
</feature>
<dbReference type="SUPFAM" id="SSF103473">
    <property type="entry name" value="MFS general substrate transporter"/>
    <property type="match status" value="1"/>
</dbReference>
<feature type="transmembrane region" description="Helical" evidence="10">
    <location>
        <begin position="180"/>
        <end position="197"/>
    </location>
</feature>
<dbReference type="InterPro" id="IPR020846">
    <property type="entry name" value="MFS_dom"/>
</dbReference>
<dbReference type="Pfam" id="PF07690">
    <property type="entry name" value="MFS_1"/>
    <property type="match status" value="1"/>
</dbReference>
<feature type="transmembrane region" description="Helical" evidence="10">
    <location>
        <begin position="209"/>
        <end position="229"/>
    </location>
</feature>
<feature type="transmembrane region" description="Helical" evidence="10">
    <location>
        <begin position="456"/>
        <end position="477"/>
    </location>
</feature>
<feature type="transmembrane region" description="Helical" evidence="10">
    <location>
        <begin position="346"/>
        <end position="368"/>
    </location>
</feature>
<dbReference type="AlphaFoldDB" id="A0A1Z5TAD1"/>
<reference evidence="12 13" key="1">
    <citation type="submission" date="2017-01" db="EMBL/GenBank/DDBJ databases">
        <title>The recent genome duplication of the halophilic yeast Hortaea werneckii: insights from long-read sequencing.</title>
        <authorList>
            <person name="Sinha S."/>
            <person name="Flibotte S."/>
            <person name="Neira M."/>
            <person name="Lenassi M."/>
            <person name="Gostincar C."/>
            <person name="Stajich J.E."/>
            <person name="Nislow C.E."/>
        </authorList>
    </citation>
    <scope>NUCLEOTIDE SEQUENCE [LARGE SCALE GENOMIC DNA]</scope>
    <source>
        <strain evidence="12 13">EXF-2000</strain>
    </source>
</reference>
<evidence type="ECO:0000256" key="3">
    <source>
        <dbReference type="ARBA" id="ARBA00022989"/>
    </source>
</evidence>
<feature type="region of interest" description="Disordered" evidence="9">
    <location>
        <begin position="1"/>
        <end position="102"/>
    </location>
</feature>
<dbReference type="PANTHER" id="PTHR23502:SF47">
    <property type="entry name" value="MAJOR FACILITATOR SUPERFAMILY (MFS) PROFILE DOMAIN-CONTAINING PROTEIN-RELATED"/>
    <property type="match status" value="1"/>
</dbReference>
<feature type="domain" description="Major facilitator superfamily (MFS) profile" evidence="11">
    <location>
        <begin position="114"/>
        <end position="544"/>
    </location>
</feature>
<dbReference type="InterPro" id="IPR036259">
    <property type="entry name" value="MFS_trans_sf"/>
</dbReference>
<comment type="similarity">
    <text evidence="5">Belongs to the major facilitator superfamily. CAR1 family.</text>
</comment>
<accession>A0A1Z5TAD1</accession>
<dbReference type="InParanoid" id="A0A1Z5TAD1"/>
<evidence type="ECO:0000256" key="9">
    <source>
        <dbReference type="SAM" id="MobiDB-lite"/>
    </source>
</evidence>
<name>A0A1Z5TAD1_HORWE</name>
<comment type="caution">
    <text evidence="12">The sequence shown here is derived from an EMBL/GenBank/DDBJ whole genome shotgun (WGS) entry which is preliminary data.</text>
</comment>
<gene>
    <name evidence="12" type="ORF">BTJ68_05698</name>
</gene>
<feature type="transmembrane region" description="Helical" evidence="10">
    <location>
        <begin position="112"/>
        <end position="129"/>
    </location>
</feature>
<feature type="transmembrane region" description="Helical" evidence="10">
    <location>
        <begin position="380"/>
        <end position="403"/>
    </location>
</feature>